<sequence length="112" mass="12001">MSTFLVLPPRELLEHAVTEFVNRLMPGLPKPLGLADVLLAHVVAGLPRHEQAFVIYREELPDGADTASVLQEAFGAEPGDRVLEIGPPRNLAPASLKETFIVGTVSALPAAR</sequence>
<evidence type="ECO:0000313" key="1">
    <source>
        <dbReference type="EMBL" id="QEL18969.1"/>
    </source>
</evidence>
<proteinExistence type="predicted"/>
<keyword evidence="2" id="KW-1185">Reference proteome</keyword>
<dbReference type="AlphaFoldDB" id="A0A5C1AHQ4"/>
<organism evidence="1 2">
    <name type="scientific">Limnoglobus roseus</name>
    <dbReference type="NCBI Taxonomy" id="2598579"/>
    <lineage>
        <taxon>Bacteria</taxon>
        <taxon>Pseudomonadati</taxon>
        <taxon>Planctomycetota</taxon>
        <taxon>Planctomycetia</taxon>
        <taxon>Gemmatales</taxon>
        <taxon>Gemmataceae</taxon>
        <taxon>Limnoglobus</taxon>
    </lineage>
</organism>
<dbReference type="EMBL" id="CP042425">
    <property type="protein sequence ID" value="QEL18969.1"/>
    <property type="molecule type" value="Genomic_DNA"/>
</dbReference>
<reference evidence="2" key="1">
    <citation type="submission" date="2019-08" db="EMBL/GenBank/DDBJ databases">
        <title>Limnoglobus roseus gen. nov., sp. nov., a novel freshwater planctomycete with a giant genome from the family Gemmataceae.</title>
        <authorList>
            <person name="Kulichevskaya I.S."/>
            <person name="Naumoff D.G."/>
            <person name="Miroshnikov K."/>
            <person name="Ivanova A."/>
            <person name="Philippov D.A."/>
            <person name="Hakobyan A."/>
            <person name="Rijpstra I.C."/>
            <person name="Sinninghe Damste J.S."/>
            <person name="Liesack W."/>
            <person name="Dedysh S.N."/>
        </authorList>
    </citation>
    <scope>NUCLEOTIDE SEQUENCE [LARGE SCALE GENOMIC DNA]</scope>
    <source>
        <strain evidence="2">PX52</strain>
    </source>
</reference>
<dbReference type="Proteomes" id="UP000324974">
    <property type="component" value="Chromosome"/>
</dbReference>
<accession>A0A5C1AHQ4</accession>
<name>A0A5C1AHQ4_9BACT</name>
<protein>
    <submittedName>
        <fullName evidence="1">Uncharacterized protein</fullName>
    </submittedName>
</protein>
<dbReference type="KEGG" id="lrs:PX52LOC_06019"/>
<dbReference type="RefSeq" id="WP_149113415.1">
    <property type="nucleotide sequence ID" value="NZ_CP042425.1"/>
</dbReference>
<dbReference type="OrthoDB" id="289223at2"/>
<gene>
    <name evidence="1" type="ORF">PX52LOC_06019</name>
</gene>
<evidence type="ECO:0000313" key="2">
    <source>
        <dbReference type="Proteomes" id="UP000324974"/>
    </source>
</evidence>